<organism evidence="1 2">
    <name type="scientific">Elysia crispata</name>
    <name type="common">lettuce slug</name>
    <dbReference type="NCBI Taxonomy" id="231223"/>
    <lineage>
        <taxon>Eukaryota</taxon>
        <taxon>Metazoa</taxon>
        <taxon>Spiralia</taxon>
        <taxon>Lophotrochozoa</taxon>
        <taxon>Mollusca</taxon>
        <taxon>Gastropoda</taxon>
        <taxon>Heterobranchia</taxon>
        <taxon>Euthyneura</taxon>
        <taxon>Panpulmonata</taxon>
        <taxon>Sacoglossa</taxon>
        <taxon>Placobranchoidea</taxon>
        <taxon>Plakobranchidae</taxon>
        <taxon>Elysia</taxon>
    </lineage>
</organism>
<protein>
    <submittedName>
        <fullName evidence="1">Uncharacterized protein</fullName>
    </submittedName>
</protein>
<proteinExistence type="predicted"/>
<comment type="caution">
    <text evidence="1">The sequence shown here is derived from an EMBL/GenBank/DDBJ whole genome shotgun (WGS) entry which is preliminary data.</text>
</comment>
<dbReference type="AlphaFoldDB" id="A0AAE0Y6F6"/>
<dbReference type="EMBL" id="JAWDGP010006844">
    <property type="protein sequence ID" value="KAK3734623.1"/>
    <property type="molecule type" value="Genomic_DNA"/>
</dbReference>
<keyword evidence="2" id="KW-1185">Reference proteome</keyword>
<accession>A0AAE0Y6F6</accession>
<evidence type="ECO:0000313" key="2">
    <source>
        <dbReference type="Proteomes" id="UP001283361"/>
    </source>
</evidence>
<reference evidence="1" key="1">
    <citation type="journal article" date="2023" name="G3 (Bethesda)">
        <title>A reference genome for the long-term kleptoplast-retaining sea slug Elysia crispata morphotype clarki.</title>
        <authorList>
            <person name="Eastman K.E."/>
            <person name="Pendleton A.L."/>
            <person name="Shaikh M.A."/>
            <person name="Suttiyut T."/>
            <person name="Ogas R."/>
            <person name="Tomko P."/>
            <person name="Gavelis G."/>
            <person name="Widhalm J.R."/>
            <person name="Wisecaver J.H."/>
        </authorList>
    </citation>
    <scope>NUCLEOTIDE SEQUENCE</scope>
    <source>
        <strain evidence="1">ECLA1</strain>
    </source>
</reference>
<sequence>MVRARFYVFPSSDCRRVRGSVGKSGERAVLSLILLVRLLLLSFFSGNSPRMNSPILLEGLFSIWANLLPFESGAVLVASRAGRPAHLGPSCHVLQQAGDCAWSRDCHRFRVLYGRGRRITPLSSA</sequence>
<evidence type="ECO:0000313" key="1">
    <source>
        <dbReference type="EMBL" id="KAK3734623.1"/>
    </source>
</evidence>
<name>A0AAE0Y6F6_9GAST</name>
<gene>
    <name evidence="1" type="ORF">RRG08_003530</name>
</gene>
<dbReference type="Proteomes" id="UP001283361">
    <property type="component" value="Unassembled WGS sequence"/>
</dbReference>